<dbReference type="InterPro" id="IPR032816">
    <property type="entry name" value="VTT_dom"/>
</dbReference>
<reference evidence="4 5" key="1">
    <citation type="submission" date="2019-12" db="EMBL/GenBank/DDBJ databases">
        <authorList>
            <person name="Yang R."/>
        </authorList>
    </citation>
    <scope>NUCLEOTIDE SEQUENCE [LARGE SCALE GENOMIC DNA]</scope>
    <source>
        <strain evidence="4 5">DONG20-135</strain>
    </source>
</reference>
<gene>
    <name evidence="4" type="ORF">GSF08_06325</name>
</gene>
<feature type="transmembrane region" description="Helical" evidence="2">
    <location>
        <begin position="157"/>
        <end position="175"/>
    </location>
</feature>
<evidence type="ECO:0000313" key="5">
    <source>
        <dbReference type="Proteomes" id="UP000434036"/>
    </source>
</evidence>
<dbReference type="RefSeq" id="WP_160624989.1">
    <property type="nucleotide sequence ID" value="NZ_WUUQ01000002.1"/>
</dbReference>
<evidence type="ECO:0000259" key="3">
    <source>
        <dbReference type="Pfam" id="PF09335"/>
    </source>
</evidence>
<dbReference type="Proteomes" id="UP000434036">
    <property type="component" value="Unassembled WGS sequence"/>
</dbReference>
<feature type="transmembrane region" description="Helical" evidence="2">
    <location>
        <begin position="7"/>
        <end position="25"/>
    </location>
</feature>
<comment type="caution">
    <text evidence="4">The sequence shown here is derived from an EMBL/GenBank/DDBJ whole genome shotgun (WGS) entry which is preliminary data.</text>
</comment>
<dbReference type="Pfam" id="PF09335">
    <property type="entry name" value="VTT_dom"/>
    <property type="match status" value="1"/>
</dbReference>
<protein>
    <submittedName>
        <fullName evidence="4">DedA family protein</fullName>
    </submittedName>
</protein>
<comment type="similarity">
    <text evidence="1">Belongs to the DedA family.</text>
</comment>
<dbReference type="AlphaFoldDB" id="A0A6N8U5S4"/>
<sequence>MDVSTFFIVWRDLGLFLYAVLKAFLPLPSLEVILVPLCITSPERWIIYSLEGAAGTFIGGAIGYFIAYCMGRSALSHMASEKDIVSGERLMERYGMLAVFIGGVTPIPDFLLAYLAGFTHMSFLKFTCTDAIARLMRSLLVTGVLKELGTVMNVDRYGTIFSFGIMAILLLRWLFDKVKSRSAS</sequence>
<dbReference type="PANTHER" id="PTHR42709">
    <property type="entry name" value="ALKALINE PHOSPHATASE LIKE PROTEIN"/>
    <property type="match status" value="1"/>
</dbReference>
<feature type="transmembrane region" description="Helical" evidence="2">
    <location>
        <begin position="45"/>
        <end position="68"/>
    </location>
</feature>
<dbReference type="PANTHER" id="PTHR42709:SF11">
    <property type="entry name" value="DEDA FAMILY PROTEIN"/>
    <property type="match status" value="1"/>
</dbReference>
<dbReference type="EMBL" id="WUUQ01000002">
    <property type="protein sequence ID" value="MXQ73548.1"/>
    <property type="molecule type" value="Genomic_DNA"/>
</dbReference>
<keyword evidence="2" id="KW-1133">Transmembrane helix</keyword>
<feature type="transmembrane region" description="Helical" evidence="2">
    <location>
        <begin position="94"/>
        <end position="116"/>
    </location>
</feature>
<evidence type="ECO:0000256" key="1">
    <source>
        <dbReference type="ARBA" id="ARBA00010792"/>
    </source>
</evidence>
<organism evidence="4 5">
    <name type="scientific">Copranaerobaculum intestinale</name>
    <dbReference type="NCBI Taxonomy" id="2692629"/>
    <lineage>
        <taxon>Bacteria</taxon>
        <taxon>Bacillati</taxon>
        <taxon>Bacillota</taxon>
        <taxon>Erysipelotrichia</taxon>
        <taxon>Erysipelotrichales</taxon>
        <taxon>Erysipelotrichaceae</taxon>
        <taxon>Copranaerobaculum</taxon>
    </lineage>
</organism>
<feature type="domain" description="VTT" evidence="3">
    <location>
        <begin position="47"/>
        <end position="144"/>
    </location>
</feature>
<dbReference type="InterPro" id="IPR051311">
    <property type="entry name" value="DedA_domain"/>
</dbReference>
<proteinExistence type="inferred from homology"/>
<accession>A0A6N8U5S4</accession>
<keyword evidence="5" id="KW-1185">Reference proteome</keyword>
<name>A0A6N8U5S4_9FIRM</name>
<dbReference type="GO" id="GO:0005886">
    <property type="term" value="C:plasma membrane"/>
    <property type="evidence" value="ECO:0007669"/>
    <property type="project" value="TreeGrafter"/>
</dbReference>
<reference evidence="4 5" key="2">
    <citation type="submission" date="2020-01" db="EMBL/GenBank/DDBJ databases">
        <title>Clostridiaceae sp. nov. isolated from the gut of human by culturomics.</title>
        <authorList>
            <person name="Chang Y."/>
        </authorList>
    </citation>
    <scope>NUCLEOTIDE SEQUENCE [LARGE SCALE GENOMIC DNA]</scope>
    <source>
        <strain evidence="4 5">DONG20-135</strain>
    </source>
</reference>
<evidence type="ECO:0000256" key="2">
    <source>
        <dbReference type="SAM" id="Phobius"/>
    </source>
</evidence>
<keyword evidence="2" id="KW-0812">Transmembrane</keyword>
<keyword evidence="2" id="KW-0472">Membrane</keyword>
<evidence type="ECO:0000313" key="4">
    <source>
        <dbReference type="EMBL" id="MXQ73548.1"/>
    </source>
</evidence>